<gene>
    <name evidence="4" type="ORF">Micbo1qcDRAFT_210771</name>
</gene>
<dbReference type="InterPro" id="IPR013154">
    <property type="entry name" value="ADH-like_N"/>
</dbReference>
<dbReference type="CDD" id="cd08249">
    <property type="entry name" value="enoyl_reductase_like"/>
    <property type="match status" value="1"/>
</dbReference>
<dbReference type="AlphaFoldDB" id="A0A136JH68"/>
<dbReference type="PANTHER" id="PTHR45348:SF2">
    <property type="entry name" value="ZINC-TYPE ALCOHOL DEHYDROGENASE-LIKE PROTEIN C2E1P3.01"/>
    <property type="match status" value="1"/>
</dbReference>
<name>A0A136JH68_9PEZI</name>
<accession>A0A136JH68</accession>
<dbReference type="Gene3D" id="3.90.180.10">
    <property type="entry name" value="Medium-chain alcohol dehydrogenases, catalytic domain"/>
    <property type="match status" value="1"/>
</dbReference>
<keyword evidence="5" id="KW-1185">Reference proteome</keyword>
<organism evidence="4 5">
    <name type="scientific">Microdochium bolleyi</name>
    <dbReference type="NCBI Taxonomy" id="196109"/>
    <lineage>
        <taxon>Eukaryota</taxon>
        <taxon>Fungi</taxon>
        <taxon>Dikarya</taxon>
        <taxon>Ascomycota</taxon>
        <taxon>Pezizomycotina</taxon>
        <taxon>Sordariomycetes</taxon>
        <taxon>Xylariomycetidae</taxon>
        <taxon>Xylariales</taxon>
        <taxon>Microdochiaceae</taxon>
        <taxon>Microdochium</taxon>
    </lineage>
</organism>
<proteinExistence type="inferred from homology"/>
<dbReference type="SUPFAM" id="SSF50129">
    <property type="entry name" value="GroES-like"/>
    <property type="match status" value="1"/>
</dbReference>
<comment type="similarity">
    <text evidence="1">Belongs to the zinc-containing alcohol dehydrogenase family.</text>
</comment>
<keyword evidence="2" id="KW-0560">Oxidoreductase</keyword>
<evidence type="ECO:0000313" key="5">
    <source>
        <dbReference type="Proteomes" id="UP000070501"/>
    </source>
</evidence>
<dbReference type="Pfam" id="PF08240">
    <property type="entry name" value="ADH_N"/>
    <property type="match status" value="1"/>
</dbReference>
<dbReference type="Gene3D" id="3.40.50.720">
    <property type="entry name" value="NAD(P)-binding Rossmann-like Domain"/>
    <property type="match status" value="1"/>
</dbReference>
<dbReference type="GO" id="GO:0016651">
    <property type="term" value="F:oxidoreductase activity, acting on NAD(P)H"/>
    <property type="evidence" value="ECO:0007669"/>
    <property type="project" value="InterPro"/>
</dbReference>
<evidence type="ECO:0000259" key="3">
    <source>
        <dbReference type="SMART" id="SM00829"/>
    </source>
</evidence>
<dbReference type="SUPFAM" id="SSF51735">
    <property type="entry name" value="NAD(P)-binding Rossmann-fold domains"/>
    <property type="match status" value="1"/>
</dbReference>
<reference evidence="5" key="1">
    <citation type="submission" date="2016-02" db="EMBL/GenBank/DDBJ databases">
        <title>Draft genome sequence of Microdochium bolleyi, a fungal endophyte of beachgrass.</title>
        <authorList>
            <consortium name="DOE Joint Genome Institute"/>
            <person name="David A.S."/>
            <person name="May G."/>
            <person name="Haridas S."/>
            <person name="Lim J."/>
            <person name="Wang M."/>
            <person name="Labutti K."/>
            <person name="Lipzen A."/>
            <person name="Barry K."/>
            <person name="Grigoriev I.V."/>
        </authorList>
    </citation>
    <scope>NUCLEOTIDE SEQUENCE [LARGE SCALE GENOMIC DNA]</scope>
    <source>
        <strain evidence="5">J235TASD1</strain>
    </source>
</reference>
<dbReference type="PANTHER" id="PTHR45348">
    <property type="entry name" value="HYPOTHETICAL OXIDOREDUCTASE (EUROFUNG)"/>
    <property type="match status" value="1"/>
</dbReference>
<sequence length="396" mass="42317">MASAGRQQPRNRAAWLKGVKQRPLDVADAPYTEPAPDEIIVRVHAVALNPVDYMTQHMGSLMFPWIKYPFILGADVAGEVVQVGVDSASSSSKAPTRGKFAVGDRVVGFAASTDEGRNRAAEGGFQMYTVLAARMATRIPDSMSWEQAAVLPMGVTTGAAALFKKDQLALRWPTLQTQTEVAGKGEDKEIVVIWGGATSIGCNAIQLAVAAGYDVITTCSPKNSEAVLSLGAAKCFDYRSPSAVRDLVAACKDRRVAGAVAIGHDSGFRCMEVLARTGGSDNDRKEHVALVTYPMPNVTDPSMPRMGLSYVLGTARLFIKSLMTGCGYKAVFSSNIIHDEVSGKVWNEYMPAALEEGKYKAVPEAEVVGHGLESIQGGLDKLKEGVSFKKLVVTLD</sequence>
<dbReference type="STRING" id="196109.A0A136JH68"/>
<dbReference type="InterPro" id="IPR047122">
    <property type="entry name" value="Trans-enoyl_RdTase-like"/>
</dbReference>
<dbReference type="Proteomes" id="UP000070501">
    <property type="component" value="Unassembled WGS sequence"/>
</dbReference>
<dbReference type="EMBL" id="KQ964245">
    <property type="protein sequence ID" value="KXJ96501.1"/>
    <property type="molecule type" value="Genomic_DNA"/>
</dbReference>
<dbReference type="InParanoid" id="A0A136JH68"/>
<evidence type="ECO:0000256" key="2">
    <source>
        <dbReference type="ARBA" id="ARBA00023002"/>
    </source>
</evidence>
<evidence type="ECO:0000256" key="1">
    <source>
        <dbReference type="ARBA" id="ARBA00008072"/>
    </source>
</evidence>
<dbReference type="InterPro" id="IPR011032">
    <property type="entry name" value="GroES-like_sf"/>
</dbReference>
<feature type="domain" description="Enoyl reductase (ER)" evidence="3">
    <location>
        <begin position="20"/>
        <end position="393"/>
    </location>
</feature>
<dbReference type="InterPro" id="IPR020843">
    <property type="entry name" value="ER"/>
</dbReference>
<evidence type="ECO:0000313" key="4">
    <source>
        <dbReference type="EMBL" id="KXJ96501.1"/>
    </source>
</evidence>
<protein>
    <submittedName>
        <fullName evidence="4">Zinc-binding oxidoreductase CipB</fullName>
    </submittedName>
</protein>
<dbReference type="InterPro" id="IPR036291">
    <property type="entry name" value="NAD(P)-bd_dom_sf"/>
</dbReference>
<dbReference type="OrthoDB" id="48317at2759"/>
<dbReference type="SMART" id="SM00829">
    <property type="entry name" value="PKS_ER"/>
    <property type="match status" value="1"/>
</dbReference>